<dbReference type="Pfam" id="PF10545">
    <property type="entry name" value="MADF_DNA_bdg"/>
    <property type="match status" value="1"/>
</dbReference>
<dbReference type="PROSITE" id="PS50950">
    <property type="entry name" value="ZF_THAP"/>
    <property type="match status" value="1"/>
</dbReference>
<dbReference type="GO" id="GO:0008270">
    <property type="term" value="F:zinc ion binding"/>
    <property type="evidence" value="ECO:0007669"/>
    <property type="project" value="UniProtKB-KW"/>
</dbReference>
<dbReference type="InterPro" id="IPR038441">
    <property type="entry name" value="THAP_Znf_sf"/>
</dbReference>
<evidence type="ECO:0000259" key="6">
    <source>
        <dbReference type="PROSITE" id="PS50950"/>
    </source>
</evidence>
<keyword evidence="4 5" id="KW-0238">DNA-binding</keyword>
<dbReference type="Gene3D" id="6.20.210.20">
    <property type="entry name" value="THAP domain"/>
    <property type="match status" value="1"/>
</dbReference>
<evidence type="ECO:0000313" key="7">
    <source>
        <dbReference type="EMBL" id="CAH2229452.1"/>
    </source>
</evidence>
<evidence type="ECO:0000256" key="2">
    <source>
        <dbReference type="ARBA" id="ARBA00022771"/>
    </source>
</evidence>
<dbReference type="PANTHER" id="PTHR21505">
    <property type="entry name" value="MADF DOMAIN-CONTAINING PROTEIN-RELATED"/>
    <property type="match status" value="1"/>
</dbReference>
<evidence type="ECO:0000256" key="4">
    <source>
        <dbReference type="ARBA" id="ARBA00023125"/>
    </source>
</evidence>
<proteinExistence type="predicted"/>
<evidence type="ECO:0000256" key="5">
    <source>
        <dbReference type="PROSITE-ProRule" id="PRU00309"/>
    </source>
</evidence>
<sequence>MGKICVVKSCPSGRKSQNKKNSSPQPLSYFQPTTPARLQNWKISLGIELKATDYICHLHFKEEQIKMYEKLYIKGELIIMPLGKKILKEEALPTIQHQFIPVEFLTSTVDELKIPSLHSNNNGDEELFLVQENNIDPQTILEQDLIEPPFSQHACKDSKNLQEIEAPKLPPFWLYIPEPNGFVFMRMDPTTQQIKIRLRLNKDTSITENVILWNPRAVDYKNLAKKRKILNNLSAEFNTTVVEIGRKIRILRAQWLKEYRKINAVDGKIYKSSWKWFKPLKPVFNISSTVIKNDSDGSSTDDNLIEGQEDDKYLFIRQDYMCNDGEMSKADFIEEDHNCLRSDEHQKFGNYVANKLSSMHYENNIHELKKLIKQHIVQWKEKDDKEYYSI</sequence>
<dbReference type="Proteomes" id="UP000838756">
    <property type="component" value="Unassembled WGS sequence"/>
</dbReference>
<evidence type="ECO:0000256" key="3">
    <source>
        <dbReference type="ARBA" id="ARBA00022833"/>
    </source>
</evidence>
<dbReference type="OrthoDB" id="8881252at2759"/>
<gene>
    <name evidence="7" type="primary">jg20843</name>
    <name evidence="7" type="ORF">PAEG_LOCUS8922</name>
</gene>
<keyword evidence="2 5" id="KW-0863">Zinc-finger</keyword>
<dbReference type="InterPro" id="IPR006578">
    <property type="entry name" value="MADF-dom"/>
</dbReference>
<dbReference type="PANTHER" id="PTHR21505:SF12">
    <property type="entry name" value="MADF DOMAIN-CONTAINING PROTEIN-RELATED"/>
    <property type="match status" value="1"/>
</dbReference>
<evidence type="ECO:0000313" key="8">
    <source>
        <dbReference type="Proteomes" id="UP000838756"/>
    </source>
</evidence>
<feature type="domain" description="THAP-type" evidence="6">
    <location>
        <begin position="1"/>
        <end position="96"/>
    </location>
</feature>
<dbReference type="GO" id="GO:0003677">
    <property type="term" value="F:DNA binding"/>
    <property type="evidence" value="ECO:0007669"/>
    <property type="project" value="UniProtKB-UniRule"/>
</dbReference>
<dbReference type="AlphaFoldDB" id="A0A8S4R6V9"/>
<comment type="caution">
    <text evidence="7">The sequence shown here is derived from an EMBL/GenBank/DDBJ whole genome shotgun (WGS) entry which is preliminary data.</text>
</comment>
<dbReference type="SMART" id="SM00980">
    <property type="entry name" value="THAP"/>
    <property type="match status" value="1"/>
</dbReference>
<keyword evidence="1" id="KW-0479">Metal-binding</keyword>
<dbReference type="Pfam" id="PF05485">
    <property type="entry name" value="THAP"/>
    <property type="match status" value="1"/>
</dbReference>
<dbReference type="InterPro" id="IPR006612">
    <property type="entry name" value="THAP_Znf"/>
</dbReference>
<keyword evidence="8" id="KW-1185">Reference proteome</keyword>
<organism evidence="7 8">
    <name type="scientific">Pararge aegeria aegeria</name>
    <dbReference type="NCBI Taxonomy" id="348720"/>
    <lineage>
        <taxon>Eukaryota</taxon>
        <taxon>Metazoa</taxon>
        <taxon>Ecdysozoa</taxon>
        <taxon>Arthropoda</taxon>
        <taxon>Hexapoda</taxon>
        <taxon>Insecta</taxon>
        <taxon>Pterygota</taxon>
        <taxon>Neoptera</taxon>
        <taxon>Endopterygota</taxon>
        <taxon>Lepidoptera</taxon>
        <taxon>Glossata</taxon>
        <taxon>Ditrysia</taxon>
        <taxon>Papilionoidea</taxon>
        <taxon>Nymphalidae</taxon>
        <taxon>Satyrinae</taxon>
        <taxon>Satyrini</taxon>
        <taxon>Parargina</taxon>
        <taxon>Pararge</taxon>
    </lineage>
</organism>
<dbReference type="EMBL" id="CAKXAJ010024722">
    <property type="protein sequence ID" value="CAH2229452.1"/>
    <property type="molecule type" value="Genomic_DNA"/>
</dbReference>
<reference evidence="7" key="1">
    <citation type="submission" date="2022-03" db="EMBL/GenBank/DDBJ databases">
        <authorList>
            <person name="Lindestad O."/>
        </authorList>
    </citation>
    <scope>NUCLEOTIDE SEQUENCE</scope>
</reference>
<protein>
    <submittedName>
        <fullName evidence="7">Jg20843 protein</fullName>
    </submittedName>
</protein>
<accession>A0A8S4R6V9</accession>
<name>A0A8S4R6V9_9NEOP</name>
<keyword evidence="3" id="KW-0862">Zinc</keyword>
<dbReference type="SUPFAM" id="SSF57716">
    <property type="entry name" value="Glucocorticoid receptor-like (DNA-binding domain)"/>
    <property type="match status" value="1"/>
</dbReference>
<evidence type="ECO:0000256" key="1">
    <source>
        <dbReference type="ARBA" id="ARBA00022723"/>
    </source>
</evidence>